<dbReference type="AlphaFoldDB" id="A0A179UI71"/>
<dbReference type="RefSeq" id="XP_031577834.1">
    <property type="nucleotide sequence ID" value="XM_031724722.1"/>
</dbReference>
<dbReference type="Proteomes" id="UP000002038">
    <property type="component" value="Unassembled WGS sequence"/>
</dbReference>
<dbReference type="KEGG" id="bgh:BDBG_16854"/>
<name>A0A179UI71_BLAGS</name>
<accession>A0A179UI71</accession>
<proteinExistence type="predicted"/>
<evidence type="ECO:0000313" key="2">
    <source>
        <dbReference type="Proteomes" id="UP000002038"/>
    </source>
</evidence>
<dbReference type="VEuPathDB" id="FungiDB:BDBG_16854"/>
<gene>
    <name evidence="1" type="ORF">BDBG_16854</name>
</gene>
<reference evidence="2" key="1">
    <citation type="journal article" date="2015" name="PLoS Genet.">
        <title>The dynamic genome and transcriptome of the human fungal pathogen Blastomyces and close relative Emmonsia.</title>
        <authorList>
            <person name="Munoz J.F."/>
            <person name="Gauthier G.M."/>
            <person name="Desjardins C.A."/>
            <person name="Gallo J.E."/>
            <person name="Holder J."/>
            <person name="Sullivan T.D."/>
            <person name="Marty A.J."/>
            <person name="Carmen J.C."/>
            <person name="Chen Z."/>
            <person name="Ding L."/>
            <person name="Gujja S."/>
            <person name="Magrini V."/>
            <person name="Misas E."/>
            <person name="Mitreva M."/>
            <person name="Priest M."/>
            <person name="Saif S."/>
            <person name="Whiston E.A."/>
            <person name="Young S."/>
            <person name="Zeng Q."/>
            <person name="Goldman W.E."/>
            <person name="Mardis E.R."/>
            <person name="Taylor J.W."/>
            <person name="McEwen J.G."/>
            <person name="Clay O.K."/>
            <person name="Klein B.S."/>
            <person name="Cuomo C.A."/>
        </authorList>
    </citation>
    <scope>NUCLEOTIDE SEQUENCE [LARGE SCALE GENOMIC DNA]</scope>
    <source>
        <strain evidence="2">SLH14081</strain>
    </source>
</reference>
<dbReference type="GeneID" id="42528825"/>
<dbReference type="EMBL" id="GG657452">
    <property type="protein sequence ID" value="OAT07550.1"/>
    <property type="molecule type" value="Genomic_DNA"/>
</dbReference>
<organism evidence="1 2">
    <name type="scientific">Blastomyces gilchristii (strain SLH14081)</name>
    <name type="common">Blastomyces dermatitidis</name>
    <dbReference type="NCBI Taxonomy" id="559298"/>
    <lineage>
        <taxon>Eukaryota</taxon>
        <taxon>Fungi</taxon>
        <taxon>Dikarya</taxon>
        <taxon>Ascomycota</taxon>
        <taxon>Pezizomycotina</taxon>
        <taxon>Eurotiomycetes</taxon>
        <taxon>Eurotiomycetidae</taxon>
        <taxon>Onygenales</taxon>
        <taxon>Ajellomycetaceae</taxon>
        <taxon>Blastomyces</taxon>
    </lineage>
</organism>
<keyword evidence="2" id="KW-1185">Reference proteome</keyword>
<protein>
    <submittedName>
        <fullName evidence="1">Uncharacterized protein</fullName>
    </submittedName>
</protein>
<evidence type="ECO:0000313" key="1">
    <source>
        <dbReference type="EMBL" id="OAT07550.1"/>
    </source>
</evidence>
<sequence>MQNTLNSLKLTVESDDSLTSTRDITAVRKFSVRHSLEDLSTDSEITALSILKNLMHVKAFMK</sequence>